<protein>
    <recommendedName>
        <fullName evidence="2">DUF4139 domain-containing protein</fullName>
    </recommendedName>
</protein>
<dbReference type="PANTHER" id="PTHR38075:SF1">
    <property type="entry name" value="DUF4139 DOMAIN-CONTAINING PROTEIN"/>
    <property type="match status" value="1"/>
</dbReference>
<dbReference type="Proteomes" id="UP000539372">
    <property type="component" value="Unassembled WGS sequence"/>
</dbReference>
<reference evidence="3 4" key="1">
    <citation type="submission" date="2020-04" db="EMBL/GenBank/DDBJ databases">
        <title>Rhodospirillaceae bacterium KN72 isolated from deep sea.</title>
        <authorList>
            <person name="Zhang D.-C."/>
        </authorList>
    </citation>
    <scope>NUCLEOTIDE SEQUENCE [LARGE SCALE GENOMIC DNA]</scope>
    <source>
        <strain evidence="3 4">KN72</strain>
    </source>
</reference>
<feature type="signal peptide" evidence="1">
    <location>
        <begin position="1"/>
        <end position="18"/>
    </location>
</feature>
<dbReference type="Pfam" id="PF13598">
    <property type="entry name" value="DUF4139"/>
    <property type="match status" value="1"/>
</dbReference>
<evidence type="ECO:0000313" key="4">
    <source>
        <dbReference type="Proteomes" id="UP000539372"/>
    </source>
</evidence>
<feature type="chain" id="PRO_5031370330" description="DUF4139 domain-containing protein" evidence="1">
    <location>
        <begin position="19"/>
        <end position="483"/>
    </location>
</feature>
<name>A0A7Y0E0V9_9PROT</name>
<evidence type="ECO:0000313" key="3">
    <source>
        <dbReference type="EMBL" id="NMM45193.1"/>
    </source>
</evidence>
<comment type="caution">
    <text evidence="3">The sequence shown here is derived from an EMBL/GenBank/DDBJ whole genome shotgun (WGS) entry which is preliminary data.</text>
</comment>
<dbReference type="AlphaFoldDB" id="A0A7Y0E0V9"/>
<keyword evidence="4" id="KW-1185">Reference proteome</keyword>
<feature type="domain" description="DUF4139" evidence="2">
    <location>
        <begin position="180"/>
        <end position="478"/>
    </location>
</feature>
<keyword evidence="1" id="KW-0732">Signal</keyword>
<dbReference type="EMBL" id="JABBNT010000003">
    <property type="protein sequence ID" value="NMM45193.1"/>
    <property type="molecule type" value="Genomic_DNA"/>
</dbReference>
<dbReference type="PANTHER" id="PTHR38075">
    <property type="entry name" value="DUF4139 DOMAIN-CONTAINING PROTEIN"/>
    <property type="match status" value="1"/>
</dbReference>
<evidence type="ECO:0000259" key="2">
    <source>
        <dbReference type="Pfam" id="PF13598"/>
    </source>
</evidence>
<organism evidence="3 4">
    <name type="scientific">Pacificispira spongiicola</name>
    <dbReference type="NCBI Taxonomy" id="2729598"/>
    <lineage>
        <taxon>Bacteria</taxon>
        <taxon>Pseudomonadati</taxon>
        <taxon>Pseudomonadota</taxon>
        <taxon>Alphaproteobacteria</taxon>
        <taxon>Rhodospirillales</taxon>
        <taxon>Rhodospirillaceae</taxon>
        <taxon>Pacificispira</taxon>
    </lineage>
</organism>
<gene>
    <name evidence="3" type="ORF">HH303_11935</name>
</gene>
<proteinExistence type="predicted"/>
<accession>A0A7Y0E0V9</accession>
<evidence type="ECO:0000256" key="1">
    <source>
        <dbReference type="SAM" id="SignalP"/>
    </source>
</evidence>
<sequence length="483" mass="50737">MMKKPLYSLLLSAGVSLAAMDAAVADSVAAGPMTESAIAIYNDGISVVGEKRTASLIEGGSVLLSDLPDALDTGSLLVDIAGKPAYSLTLHQDNLSQDSLLQRSVGKEIVWLVPAGDGAEREIRGTLMGTVGGILIKTGGRYEILPPNGRLALDRLPDGMVGGLEILAETDAPSGTQPVAVRYLTAGLGWSADYTAELLPDGSGLTLSGHYLLDNRTGTNFRNAAIRLVAGDTTRMMKGGGPQEMAVRSLNAMPMADSAAVAPPQEATLGDVHVYDLGARIDLPSNRQIRRSLIDPVTVPVEKLYRLTGSGLVRPGQSMGPVDGLRPAVSLKIDNAEDGPLGMPLPAGIVRVFGGLAADDDASPDVLLGEDSLQHLPVGGEAVLSLGRAFDITATRRVTDYEITGTAPNRWQAPYRVTHEIVLRNGREEAVTLELTESLGGAEWSLVDTSHKVASKDAGGLTWEIDIPARGETTLTYIAKVQP</sequence>
<dbReference type="RefSeq" id="WP_169625553.1">
    <property type="nucleotide sequence ID" value="NZ_JABBNT010000003.1"/>
</dbReference>
<dbReference type="InterPro" id="IPR037291">
    <property type="entry name" value="DUF4139"/>
</dbReference>